<dbReference type="EMBL" id="GGEC01062672">
    <property type="protein sequence ID" value="MBX43156.1"/>
    <property type="molecule type" value="Transcribed_RNA"/>
</dbReference>
<protein>
    <submittedName>
        <fullName evidence="1">Uncharacterized protein</fullName>
    </submittedName>
</protein>
<proteinExistence type="predicted"/>
<organism evidence="1">
    <name type="scientific">Rhizophora mucronata</name>
    <name type="common">Asiatic mangrove</name>
    <dbReference type="NCBI Taxonomy" id="61149"/>
    <lineage>
        <taxon>Eukaryota</taxon>
        <taxon>Viridiplantae</taxon>
        <taxon>Streptophyta</taxon>
        <taxon>Embryophyta</taxon>
        <taxon>Tracheophyta</taxon>
        <taxon>Spermatophyta</taxon>
        <taxon>Magnoliopsida</taxon>
        <taxon>eudicotyledons</taxon>
        <taxon>Gunneridae</taxon>
        <taxon>Pentapetalae</taxon>
        <taxon>rosids</taxon>
        <taxon>fabids</taxon>
        <taxon>Malpighiales</taxon>
        <taxon>Rhizophoraceae</taxon>
        <taxon>Rhizophora</taxon>
    </lineage>
</organism>
<dbReference type="AlphaFoldDB" id="A0A2P2NL13"/>
<evidence type="ECO:0000313" key="1">
    <source>
        <dbReference type="EMBL" id="MBX43156.1"/>
    </source>
</evidence>
<sequence>MIAVKWYHCVLATSSALSTCKSLAMAAYLNSFSAFALQKLTQKKKYKTSE</sequence>
<reference evidence="1" key="1">
    <citation type="submission" date="2018-02" db="EMBL/GenBank/DDBJ databases">
        <title>Rhizophora mucronata_Transcriptome.</title>
        <authorList>
            <person name="Meera S.P."/>
            <person name="Sreeshan A."/>
            <person name="Augustine A."/>
        </authorList>
    </citation>
    <scope>NUCLEOTIDE SEQUENCE</scope>
    <source>
        <tissue evidence="1">Leaf</tissue>
    </source>
</reference>
<accession>A0A2P2NL13</accession>
<name>A0A2P2NL13_RHIMU</name>